<dbReference type="InterPro" id="IPR027417">
    <property type="entry name" value="P-loop_NTPase"/>
</dbReference>
<dbReference type="RefSeq" id="WP_207379921.1">
    <property type="nucleotide sequence ID" value="NZ_CP071502.1"/>
</dbReference>
<evidence type="ECO:0000313" key="1">
    <source>
        <dbReference type="EMBL" id="QSX36564.1"/>
    </source>
</evidence>
<evidence type="ECO:0000313" key="2">
    <source>
        <dbReference type="Proteomes" id="UP000663207"/>
    </source>
</evidence>
<name>A0ABX7QYP5_9GAMM</name>
<dbReference type="Pfam" id="PF13671">
    <property type="entry name" value="AAA_33"/>
    <property type="match status" value="1"/>
</dbReference>
<reference evidence="1 2" key="1">
    <citation type="submission" date="2021-03" db="EMBL/GenBank/DDBJ databases">
        <title>Novel species identification of genus Shewanella.</title>
        <authorList>
            <person name="Liu G."/>
            <person name="Zhang Q."/>
        </authorList>
    </citation>
    <scope>NUCLEOTIDE SEQUENCE [LARGE SCALE GENOMIC DNA]</scope>
    <source>
        <strain evidence="1 2">FJAT-52962</strain>
    </source>
</reference>
<proteinExistence type="predicted"/>
<organism evidence="1 2">
    <name type="scientific">Shewanella sedimentimangrovi</name>
    <dbReference type="NCBI Taxonomy" id="2814293"/>
    <lineage>
        <taxon>Bacteria</taxon>
        <taxon>Pseudomonadati</taxon>
        <taxon>Pseudomonadota</taxon>
        <taxon>Gammaproteobacteria</taxon>
        <taxon>Alteromonadales</taxon>
        <taxon>Shewanellaceae</taxon>
        <taxon>Shewanella</taxon>
    </lineage>
</organism>
<dbReference type="Gene3D" id="3.40.50.300">
    <property type="entry name" value="P-loop containing nucleotide triphosphate hydrolases"/>
    <property type="match status" value="1"/>
</dbReference>
<keyword evidence="1" id="KW-0547">Nucleotide-binding</keyword>
<dbReference type="SUPFAM" id="SSF52540">
    <property type="entry name" value="P-loop containing nucleoside triphosphate hydrolases"/>
    <property type="match status" value="1"/>
</dbReference>
<dbReference type="PANTHER" id="PTHR43883">
    <property type="entry name" value="SLR0207 PROTEIN"/>
    <property type="match status" value="1"/>
</dbReference>
<dbReference type="Proteomes" id="UP000663207">
    <property type="component" value="Chromosome"/>
</dbReference>
<sequence length="173" mass="19497">MEQQAVQIEDAQPKTGPSLTFFCGKMGAGKSTHAKRLAQEKNAVLLSEDECLAAFYPDQIHSIADYLKYSALIKPFIKSHVQRILGAGTQVVMDFPANTAAQRRWFLALCREVGCDSELVYLNLTDEQCLAQIAKRRIEQPQRAQFDTEAMFYQISQYFEPPSAEEGLRIITC</sequence>
<dbReference type="PANTHER" id="PTHR43883:SF1">
    <property type="entry name" value="GLUCONOKINASE"/>
    <property type="match status" value="1"/>
</dbReference>
<gene>
    <name evidence="1" type="ORF">JYB85_14935</name>
</gene>
<protein>
    <submittedName>
        <fullName evidence="1">ATP-binding protein</fullName>
    </submittedName>
</protein>
<dbReference type="InterPro" id="IPR052732">
    <property type="entry name" value="Cell-binding_unc_protein"/>
</dbReference>
<keyword evidence="1" id="KW-0067">ATP-binding</keyword>
<dbReference type="EMBL" id="CP071502">
    <property type="protein sequence ID" value="QSX36564.1"/>
    <property type="molecule type" value="Genomic_DNA"/>
</dbReference>
<keyword evidence="2" id="KW-1185">Reference proteome</keyword>
<accession>A0ABX7QYP5</accession>
<dbReference type="GO" id="GO:0005524">
    <property type="term" value="F:ATP binding"/>
    <property type="evidence" value="ECO:0007669"/>
    <property type="project" value="UniProtKB-KW"/>
</dbReference>